<sequence>MYVLYYLNRNLQLQTLEVDSLDIPLLIPEDLIFCNLRKGINFIKEPNACIDFTHLERLIISSEFTDMAMLKDNDFRTQNSYLTALCVVDIIPVLLSVDSVSAEGKIYLTDVQQEVLDRIYSCSGDIGLTMHVISSDGIERTYSYFSYMTLVYDMGMYRIDYVEPYHIKQIWFTDNNEHFAKSNVYTYPE</sequence>
<name>A0A1M7ACC4_9FLAO</name>
<dbReference type="STRING" id="946677.SAMN05444484_1011379"/>
<gene>
    <name evidence="1" type="ORF">SAMN05444484_1011379</name>
</gene>
<reference evidence="2" key="1">
    <citation type="submission" date="2016-11" db="EMBL/GenBank/DDBJ databases">
        <authorList>
            <person name="Varghese N."/>
            <person name="Submissions S."/>
        </authorList>
    </citation>
    <scope>NUCLEOTIDE SEQUENCE [LARGE SCALE GENOMIC DNA]</scope>
    <source>
        <strain evidence="2">DSM 24724</strain>
    </source>
</reference>
<evidence type="ECO:0000313" key="2">
    <source>
        <dbReference type="Proteomes" id="UP000184028"/>
    </source>
</evidence>
<dbReference type="RefSeq" id="WP_068840865.1">
    <property type="nucleotide sequence ID" value="NZ_FRBT01000001.1"/>
</dbReference>
<dbReference type="Proteomes" id="UP000184028">
    <property type="component" value="Unassembled WGS sequence"/>
</dbReference>
<evidence type="ECO:0000313" key="1">
    <source>
        <dbReference type="EMBL" id="SHL40411.1"/>
    </source>
</evidence>
<keyword evidence="2" id="KW-1185">Reference proteome</keyword>
<proteinExistence type="predicted"/>
<protein>
    <submittedName>
        <fullName evidence="1">Uncharacterized protein</fullName>
    </submittedName>
</protein>
<dbReference type="EMBL" id="FRBT01000001">
    <property type="protein sequence ID" value="SHL40411.1"/>
    <property type="molecule type" value="Genomic_DNA"/>
</dbReference>
<accession>A0A1M7ACC4</accession>
<dbReference type="OrthoDB" id="1374702at2"/>
<organism evidence="1 2">
    <name type="scientific">Flavobacterium chilense</name>
    <dbReference type="NCBI Taxonomy" id="946677"/>
    <lineage>
        <taxon>Bacteria</taxon>
        <taxon>Pseudomonadati</taxon>
        <taxon>Bacteroidota</taxon>
        <taxon>Flavobacteriia</taxon>
        <taxon>Flavobacteriales</taxon>
        <taxon>Flavobacteriaceae</taxon>
        <taxon>Flavobacterium</taxon>
    </lineage>
</organism>
<dbReference type="AlphaFoldDB" id="A0A1M7ACC4"/>